<dbReference type="OrthoDB" id="610388at2"/>
<evidence type="ECO:0000313" key="2">
    <source>
        <dbReference type="EMBL" id="PWA11627.1"/>
    </source>
</evidence>
<feature type="chain" id="PRO_5015402546" description="Sortilin N-terminal domain-containing protein" evidence="1">
    <location>
        <begin position="21"/>
        <end position="862"/>
    </location>
</feature>
<name>A0A2U1K2A0_9FLAO</name>
<dbReference type="InterPro" id="IPR015943">
    <property type="entry name" value="WD40/YVTN_repeat-like_dom_sf"/>
</dbReference>
<dbReference type="EMBL" id="QCZH01000001">
    <property type="protein sequence ID" value="PWA11627.1"/>
    <property type="molecule type" value="Genomic_DNA"/>
</dbReference>
<keyword evidence="3" id="KW-1185">Reference proteome</keyword>
<dbReference type="CDD" id="cd15482">
    <property type="entry name" value="Sialidase_non-viral"/>
    <property type="match status" value="1"/>
</dbReference>
<sequence>MKNRLALFVLLIGAICPSIAQNKNWKPLGPFSIHKTVGSVEAPGLGVMRSLDVSMNNPNMIIMGGMSSGIWRTTDKGETWKNVILDLPVENVKKIQIAHSNNKIVYAATTVGILKSLDNGVSWKFTNLNMLDELNAKGKAQWSDDTTLLSVSPTNPNVVIASNTDTVYKTTDGGVSWKPILEGFGAQFIEFHPTNENIVYLGGSYRKSKQLFFVYRSTNSGESFEEITKGMPDKNKLVRLHDITAAVSPAAPDKLYLTIFGEAAVKTTVKQELKNQMVGTFIESVDAGQSFQLVPQANNYRYIDEYYSLFHPYSEDENKNEYDFDMKDNSFWSASFQQVGWATSFAISPTDANIMVMAASGNIISNDTGRTWNVLRKQGTYAIHGDMQCAKIVGDDIWLANDGGLQYVNMKTRLHHRVEGFSGQDLWGFSTSFKSDVMAVGVDHSGTMVYNEKLYGKDWYHYGGGDAMSATMNPFNDRFLYATPYTHYIIKLPATLRDEPVSKKSPVSFGYIPNRNIEFHPNLFYTSYSINENSDHSKIKNCSVIKTEDNFKTLDTLKTFPENFYIRRLRVSFSNPDFMYVLVGNKRSMHPDEVWMTADGGKNWSKITPDNAVAKKNGFPDIAISDEDPHKIYLGVGGFQNEVKILASKDAGKSWTDDHSADLPKNEIQTMAYQRGTNEGVYLGCYPGLFYKSSNTGTWKTVGEHLPYTPINFISLNYDKEKIRVGTYRGIWEHDLYETTAPKANIALSKRTLGVEGTDSDEEDSDQMKVYFYDNSVIKGKGAKFNWEFPGAIPATSDEENPIVNYSACKPGMYSVKLTVTDAKGRKSDFELKNYIEVKNNYPWNLREKKLEMEEHEDEDDE</sequence>
<proteinExistence type="predicted"/>
<evidence type="ECO:0000256" key="1">
    <source>
        <dbReference type="SAM" id="SignalP"/>
    </source>
</evidence>
<dbReference type="AlphaFoldDB" id="A0A2U1K2A0"/>
<keyword evidence="1" id="KW-0732">Signal</keyword>
<organism evidence="2 3">
    <name type="scientific">Flavobacterium laiguense</name>
    <dbReference type="NCBI Taxonomy" id="2169409"/>
    <lineage>
        <taxon>Bacteria</taxon>
        <taxon>Pseudomonadati</taxon>
        <taxon>Bacteroidota</taxon>
        <taxon>Flavobacteriia</taxon>
        <taxon>Flavobacteriales</taxon>
        <taxon>Flavobacteriaceae</taxon>
        <taxon>Flavobacterium</taxon>
    </lineage>
</organism>
<accession>A0A2U1K2A0</accession>
<dbReference type="InterPro" id="IPR052025">
    <property type="entry name" value="Xyloglucanase_GH74"/>
</dbReference>
<gene>
    <name evidence="2" type="ORF">DB891_02135</name>
</gene>
<dbReference type="Gene3D" id="2.60.40.10">
    <property type="entry name" value="Immunoglobulins"/>
    <property type="match status" value="1"/>
</dbReference>
<evidence type="ECO:0000313" key="3">
    <source>
        <dbReference type="Proteomes" id="UP000245618"/>
    </source>
</evidence>
<dbReference type="Proteomes" id="UP000245618">
    <property type="component" value="Unassembled WGS sequence"/>
</dbReference>
<dbReference type="RefSeq" id="WP_116760094.1">
    <property type="nucleotide sequence ID" value="NZ_QCZH01000001.1"/>
</dbReference>
<dbReference type="InterPro" id="IPR013783">
    <property type="entry name" value="Ig-like_fold"/>
</dbReference>
<dbReference type="PANTHER" id="PTHR43739:SF5">
    <property type="entry name" value="EXO-ALPHA-SIALIDASE"/>
    <property type="match status" value="1"/>
</dbReference>
<dbReference type="InterPro" id="IPR035986">
    <property type="entry name" value="PKD_dom_sf"/>
</dbReference>
<dbReference type="SUPFAM" id="SSF110296">
    <property type="entry name" value="Oligoxyloglucan reducing end-specific cellobiohydrolase"/>
    <property type="match status" value="2"/>
</dbReference>
<dbReference type="Gene3D" id="2.130.10.10">
    <property type="entry name" value="YVTN repeat-like/Quinoprotein amine dehydrogenase"/>
    <property type="match status" value="3"/>
</dbReference>
<feature type="signal peptide" evidence="1">
    <location>
        <begin position="1"/>
        <end position="20"/>
    </location>
</feature>
<reference evidence="2 3" key="1">
    <citation type="submission" date="2018-04" db="EMBL/GenBank/DDBJ databases">
        <title>Flavobacterium sp. nov., isolated from glacier ice.</title>
        <authorList>
            <person name="Liu Q."/>
            <person name="Xin Y.-H."/>
        </authorList>
    </citation>
    <scope>NUCLEOTIDE SEQUENCE [LARGE SCALE GENOMIC DNA]</scope>
    <source>
        <strain evidence="2 3">LB2P30</strain>
    </source>
</reference>
<protein>
    <recommendedName>
        <fullName evidence="4">Sortilin N-terminal domain-containing protein</fullName>
    </recommendedName>
</protein>
<dbReference type="CDD" id="cd00146">
    <property type="entry name" value="PKD"/>
    <property type="match status" value="1"/>
</dbReference>
<evidence type="ECO:0008006" key="4">
    <source>
        <dbReference type="Google" id="ProtNLM"/>
    </source>
</evidence>
<dbReference type="PANTHER" id="PTHR43739">
    <property type="entry name" value="XYLOGLUCANASE (EUROFUNG)"/>
    <property type="match status" value="1"/>
</dbReference>
<dbReference type="SUPFAM" id="SSF49299">
    <property type="entry name" value="PKD domain"/>
    <property type="match status" value="1"/>
</dbReference>
<comment type="caution">
    <text evidence="2">The sequence shown here is derived from an EMBL/GenBank/DDBJ whole genome shotgun (WGS) entry which is preliminary data.</text>
</comment>
<dbReference type="GO" id="GO:0010411">
    <property type="term" value="P:xyloglucan metabolic process"/>
    <property type="evidence" value="ECO:0007669"/>
    <property type="project" value="TreeGrafter"/>
</dbReference>